<evidence type="ECO:0000313" key="2">
    <source>
        <dbReference type="Proteomes" id="UP001165135"/>
    </source>
</evidence>
<reference evidence="1" key="1">
    <citation type="submission" date="2023-03" db="EMBL/GenBank/DDBJ databases">
        <title>Actinoallomurus iriomotensis NBRC 103681.</title>
        <authorList>
            <person name="Ichikawa N."/>
            <person name="Sato H."/>
            <person name="Tonouchi N."/>
        </authorList>
    </citation>
    <scope>NUCLEOTIDE SEQUENCE</scope>
    <source>
        <strain evidence="1">NBRC 103681</strain>
    </source>
</reference>
<protein>
    <submittedName>
        <fullName evidence="1">Uncharacterized protein</fullName>
    </submittedName>
</protein>
<comment type="caution">
    <text evidence="1">The sequence shown here is derived from an EMBL/GenBank/DDBJ whole genome shotgun (WGS) entry which is preliminary data.</text>
</comment>
<proteinExistence type="predicted"/>
<accession>A0A9W6RGE6</accession>
<gene>
    <name evidence="1" type="ORF">Airi01_017170</name>
</gene>
<dbReference type="EMBL" id="BSTJ01000001">
    <property type="protein sequence ID" value="GLY73450.1"/>
    <property type="molecule type" value="Genomic_DNA"/>
</dbReference>
<organism evidence="1 2">
    <name type="scientific">Actinoallomurus iriomotensis</name>
    <dbReference type="NCBI Taxonomy" id="478107"/>
    <lineage>
        <taxon>Bacteria</taxon>
        <taxon>Bacillati</taxon>
        <taxon>Actinomycetota</taxon>
        <taxon>Actinomycetes</taxon>
        <taxon>Streptosporangiales</taxon>
        <taxon>Thermomonosporaceae</taxon>
        <taxon>Actinoallomurus</taxon>
    </lineage>
</organism>
<dbReference type="AlphaFoldDB" id="A0A9W6RGE6"/>
<dbReference type="RefSeq" id="WP_285618778.1">
    <property type="nucleotide sequence ID" value="NZ_BSTJ01000001.1"/>
</dbReference>
<dbReference type="Proteomes" id="UP001165135">
    <property type="component" value="Unassembled WGS sequence"/>
</dbReference>
<name>A0A9W6RGE6_9ACTN</name>
<evidence type="ECO:0000313" key="1">
    <source>
        <dbReference type="EMBL" id="GLY73450.1"/>
    </source>
</evidence>
<sequence length="227" mass="25155">MPDVRFKNYGLPDEVAYPRQAESIVMRGIDAVGGHRRAEASVQRIRNMAGRPDAVLHTYDVWSDAANNLVGGSASVLTKTLSNLGGWWQGPAYDAFSGYLTGDNGPVQASKSNADHMVAVCKQLLQAYGEIIDVYNQSVQKMADVAVTMSKYAPWKIQNMLRTTEAASNLLSDFASTIAKWEIDHRNALRAYITNSKQTMTEIQAIIEPNDFPSSALIAKKWHYRKD</sequence>